<keyword evidence="3" id="KW-1185">Reference proteome</keyword>
<feature type="transmembrane region" description="Helical" evidence="1">
    <location>
        <begin position="126"/>
        <end position="146"/>
    </location>
</feature>
<evidence type="ECO:0000313" key="2">
    <source>
        <dbReference type="EMBL" id="RKT70642.1"/>
    </source>
</evidence>
<dbReference type="EMBL" id="RBXR01000001">
    <property type="protein sequence ID" value="RKT70642.1"/>
    <property type="molecule type" value="Genomic_DNA"/>
</dbReference>
<feature type="transmembrane region" description="Helical" evidence="1">
    <location>
        <begin position="71"/>
        <end position="95"/>
    </location>
</feature>
<feature type="transmembrane region" description="Helical" evidence="1">
    <location>
        <begin position="196"/>
        <end position="214"/>
    </location>
</feature>
<feature type="transmembrane region" description="Helical" evidence="1">
    <location>
        <begin position="158"/>
        <end position="184"/>
    </location>
</feature>
<keyword evidence="1" id="KW-0812">Transmembrane</keyword>
<evidence type="ECO:0000313" key="3">
    <source>
        <dbReference type="Proteomes" id="UP000272729"/>
    </source>
</evidence>
<organism evidence="2 3">
    <name type="scientific">Saccharothrix variisporea</name>
    <dbReference type="NCBI Taxonomy" id="543527"/>
    <lineage>
        <taxon>Bacteria</taxon>
        <taxon>Bacillati</taxon>
        <taxon>Actinomycetota</taxon>
        <taxon>Actinomycetes</taxon>
        <taxon>Pseudonocardiales</taxon>
        <taxon>Pseudonocardiaceae</taxon>
        <taxon>Saccharothrix</taxon>
    </lineage>
</organism>
<dbReference type="NCBIfam" id="NF038403">
    <property type="entry name" value="perm_prefix_1"/>
    <property type="match status" value="1"/>
</dbReference>
<dbReference type="InterPro" id="IPR047928">
    <property type="entry name" value="Perm_prefix_1"/>
</dbReference>
<dbReference type="AlphaFoldDB" id="A0A495X9G3"/>
<dbReference type="Pfam" id="PF22564">
    <property type="entry name" value="HAAS"/>
    <property type="match status" value="1"/>
</dbReference>
<name>A0A495X9G3_9PSEU</name>
<reference evidence="2 3" key="1">
    <citation type="submission" date="2018-10" db="EMBL/GenBank/DDBJ databases">
        <title>Sequencing the genomes of 1000 actinobacteria strains.</title>
        <authorList>
            <person name="Klenk H.-P."/>
        </authorList>
    </citation>
    <scope>NUCLEOTIDE SEQUENCE [LARGE SCALE GENOMIC DNA]</scope>
    <source>
        <strain evidence="2 3">DSM 43911</strain>
    </source>
</reference>
<proteinExistence type="predicted"/>
<keyword evidence="1" id="KW-0472">Membrane</keyword>
<evidence type="ECO:0000256" key="1">
    <source>
        <dbReference type="SAM" id="Phobius"/>
    </source>
</evidence>
<protein>
    <submittedName>
        <fullName evidence="2">Uncharacterized protein</fullName>
    </submittedName>
</protein>
<comment type="caution">
    <text evidence="2">The sequence shown here is derived from an EMBL/GenBank/DDBJ whole genome shotgun (WGS) entry which is preliminary data.</text>
</comment>
<dbReference type="Proteomes" id="UP000272729">
    <property type="component" value="Unassembled WGS sequence"/>
</dbReference>
<sequence length="223" mass="23750">MIDIDEYVTALDRRLRGPGHLKRDLLAEARDSLEDAAAAYEAGGVDPAEARRRAVADFGPAEQIARDYQSLLALAHGARTLRTVLVVVPLVHVLWELNRQFWMGAWPDGETPLPGWYLLVARANDWVVWVVAGAVLTALVAGRVLARRGMGTGRLARLAGGVAVAAVAAPLLGSLSIIVATASVDVSRLLQLSPPVSLATVAMYAVMARLGVLARRCLVFSAA</sequence>
<gene>
    <name evidence="2" type="ORF">DFJ66_3912</name>
</gene>
<accession>A0A495X9G3</accession>
<keyword evidence="1" id="KW-1133">Transmembrane helix</keyword>